<reference evidence="2 3" key="1">
    <citation type="submission" date="2020-03" db="EMBL/GenBank/DDBJ databases">
        <title>Vagococcus sp. nov., isolated from beetles.</title>
        <authorList>
            <person name="Hyun D.-W."/>
            <person name="Bae J.-W."/>
        </authorList>
    </citation>
    <scope>NUCLEOTIDE SEQUENCE [LARGE SCALE GENOMIC DNA]</scope>
    <source>
        <strain evidence="2 3">HDW17A</strain>
    </source>
</reference>
<evidence type="ECO:0000313" key="3">
    <source>
        <dbReference type="Proteomes" id="UP000500890"/>
    </source>
</evidence>
<dbReference type="GO" id="GO:0016787">
    <property type="term" value="F:hydrolase activity"/>
    <property type="evidence" value="ECO:0007669"/>
    <property type="project" value="UniProtKB-KW"/>
</dbReference>
<name>A0A6G8AP80_9ENTE</name>
<dbReference type="PANTHER" id="PTHR42951">
    <property type="entry name" value="METALLO-BETA-LACTAMASE DOMAIN-CONTAINING"/>
    <property type="match status" value="1"/>
</dbReference>
<sequence length="269" mass="30465">MIYKEFEKNGLSYTVFTPDPIMGASATLVEKDGEGFLIDTQFSKLDAQAIIDHVTDKGIKLTQVFITHSDPDFYFGLPFIKDVFPDVKSYATAETIKRIKETADDKLMVWKDVLKENTPTTIIIPDERADSIGFKDQQFSIVGRDKSRTALYNKEAELLIGGITVITDTHVFMADTKTIQMQNSWINDLEELHTLAITTLIPGHFGNGNKLEKDNLTFTLDYIKRFIESEEHFTTSRDIILDMKSAYPELSEGTLELSAKVVTGEMDWQ</sequence>
<dbReference type="Pfam" id="PF00753">
    <property type="entry name" value="Lactamase_B"/>
    <property type="match status" value="1"/>
</dbReference>
<dbReference type="RefSeq" id="WP_166008185.1">
    <property type="nucleotide sequence ID" value="NZ_CP049886.1"/>
</dbReference>
<dbReference type="Gene3D" id="3.60.15.10">
    <property type="entry name" value="Ribonuclease Z/Hydroxyacylglutathione hydrolase-like"/>
    <property type="match status" value="1"/>
</dbReference>
<dbReference type="KEGG" id="vah:G7081_06810"/>
<evidence type="ECO:0000259" key="1">
    <source>
        <dbReference type="SMART" id="SM00849"/>
    </source>
</evidence>
<keyword evidence="2" id="KW-0378">Hydrolase</keyword>
<gene>
    <name evidence="2" type="ORF">G7081_06810</name>
</gene>
<dbReference type="InterPro" id="IPR050855">
    <property type="entry name" value="NDM-1-like"/>
</dbReference>
<dbReference type="SUPFAM" id="SSF56281">
    <property type="entry name" value="Metallo-hydrolase/oxidoreductase"/>
    <property type="match status" value="1"/>
</dbReference>
<proteinExistence type="predicted"/>
<dbReference type="PANTHER" id="PTHR42951:SF14">
    <property type="entry name" value="METALLO-BETA-LACTAMASE SUPERFAMILY PROTEIN"/>
    <property type="match status" value="1"/>
</dbReference>
<accession>A0A6G8AP80</accession>
<dbReference type="Proteomes" id="UP000500890">
    <property type="component" value="Chromosome"/>
</dbReference>
<dbReference type="SMART" id="SM00849">
    <property type="entry name" value="Lactamase_B"/>
    <property type="match status" value="1"/>
</dbReference>
<dbReference type="InterPro" id="IPR036866">
    <property type="entry name" value="RibonucZ/Hydroxyglut_hydro"/>
</dbReference>
<organism evidence="2 3">
    <name type="scientific">Vagococcus coleopterorum</name>
    <dbReference type="NCBI Taxonomy" id="2714946"/>
    <lineage>
        <taxon>Bacteria</taxon>
        <taxon>Bacillati</taxon>
        <taxon>Bacillota</taxon>
        <taxon>Bacilli</taxon>
        <taxon>Lactobacillales</taxon>
        <taxon>Enterococcaceae</taxon>
        <taxon>Vagococcus</taxon>
    </lineage>
</organism>
<dbReference type="InterPro" id="IPR001279">
    <property type="entry name" value="Metallo-B-lactamas"/>
</dbReference>
<feature type="domain" description="Metallo-beta-lactamase" evidence="1">
    <location>
        <begin position="23"/>
        <end position="204"/>
    </location>
</feature>
<evidence type="ECO:0000313" key="2">
    <source>
        <dbReference type="EMBL" id="QIL46797.1"/>
    </source>
</evidence>
<protein>
    <submittedName>
        <fullName evidence="2">MBL fold metallo-hydrolase</fullName>
    </submittedName>
</protein>
<dbReference type="AlphaFoldDB" id="A0A6G8AP80"/>
<keyword evidence="3" id="KW-1185">Reference proteome</keyword>
<dbReference type="EMBL" id="CP049886">
    <property type="protein sequence ID" value="QIL46797.1"/>
    <property type="molecule type" value="Genomic_DNA"/>
</dbReference>